<accession>A0ABN7W9Y1</accession>
<dbReference type="Proteomes" id="UP000789901">
    <property type="component" value="Unassembled WGS sequence"/>
</dbReference>
<feature type="region of interest" description="Disordered" evidence="1">
    <location>
        <begin position="289"/>
        <end position="319"/>
    </location>
</feature>
<comment type="caution">
    <text evidence="2">The sequence shown here is derived from an EMBL/GenBank/DDBJ whole genome shotgun (WGS) entry which is preliminary data.</text>
</comment>
<proteinExistence type="predicted"/>
<keyword evidence="3" id="KW-1185">Reference proteome</keyword>
<gene>
    <name evidence="2" type="ORF">GMARGA_LOCUS28226</name>
</gene>
<organism evidence="2 3">
    <name type="scientific">Gigaspora margarita</name>
    <dbReference type="NCBI Taxonomy" id="4874"/>
    <lineage>
        <taxon>Eukaryota</taxon>
        <taxon>Fungi</taxon>
        <taxon>Fungi incertae sedis</taxon>
        <taxon>Mucoromycota</taxon>
        <taxon>Glomeromycotina</taxon>
        <taxon>Glomeromycetes</taxon>
        <taxon>Diversisporales</taxon>
        <taxon>Gigasporaceae</taxon>
        <taxon>Gigaspora</taxon>
    </lineage>
</organism>
<evidence type="ECO:0000256" key="1">
    <source>
        <dbReference type="SAM" id="MobiDB-lite"/>
    </source>
</evidence>
<reference evidence="2 3" key="1">
    <citation type="submission" date="2021-06" db="EMBL/GenBank/DDBJ databases">
        <authorList>
            <person name="Kallberg Y."/>
            <person name="Tangrot J."/>
            <person name="Rosling A."/>
        </authorList>
    </citation>
    <scope>NUCLEOTIDE SEQUENCE [LARGE SCALE GENOMIC DNA]</scope>
    <source>
        <strain evidence="2 3">120-4 pot B 10/14</strain>
    </source>
</reference>
<protein>
    <submittedName>
        <fullName evidence="2">8350_t:CDS:1</fullName>
    </submittedName>
</protein>
<evidence type="ECO:0000313" key="2">
    <source>
        <dbReference type="EMBL" id="CAG8823010.1"/>
    </source>
</evidence>
<feature type="non-terminal residue" evidence="2">
    <location>
        <position position="362"/>
    </location>
</feature>
<feature type="compositionally biased region" description="Polar residues" evidence="1">
    <location>
        <begin position="289"/>
        <end position="314"/>
    </location>
</feature>
<feature type="non-terminal residue" evidence="2">
    <location>
        <position position="1"/>
    </location>
</feature>
<dbReference type="EMBL" id="CAJVQB010035756">
    <property type="protein sequence ID" value="CAG8823010.1"/>
    <property type="molecule type" value="Genomic_DNA"/>
</dbReference>
<evidence type="ECO:0000313" key="3">
    <source>
        <dbReference type="Proteomes" id="UP000789901"/>
    </source>
</evidence>
<feature type="region of interest" description="Disordered" evidence="1">
    <location>
        <begin position="335"/>
        <end position="362"/>
    </location>
</feature>
<feature type="compositionally biased region" description="Basic and acidic residues" evidence="1">
    <location>
        <begin position="353"/>
        <end position="362"/>
    </location>
</feature>
<name>A0ABN7W9Y1_GIGMA</name>
<sequence>FSYNELQAELPVFLSDITYDDLMKNFQSILPMTEYSNSFREFQASPPFFPSDINNDNLTENFQTVLPIIERSDNFKELQADIPFFLNNVNNDNLIERFKTTLPFFSNETDMVERNNNFKESTCSQNYYVGPSQEGIDIEPQNDMDVEFQGSIDIEPQNGMDVEFQGKIQPNLYKTVEIVTQLKQVDNNSTIVPDLHIFNQLRTPYAYTTETGQRVQKKVKYAYGFGKMKAALNLALDMGCEDELVDMISGFIDRKKTSLNNETDKNYENLHVLNPLVQKLRGRRPTKCIKSSTENRSQHISTRNSAINPINPNLYTRKEKSNYVRNTAVKTPLNALNSNSNKIDGGISAETSQDMKENSTKR</sequence>